<feature type="non-terminal residue" evidence="1">
    <location>
        <position position="1"/>
    </location>
</feature>
<evidence type="ECO:0000313" key="1">
    <source>
        <dbReference type="EMBL" id="CAK9036995.1"/>
    </source>
</evidence>
<reference evidence="1 2" key="1">
    <citation type="submission" date="2024-02" db="EMBL/GenBank/DDBJ databases">
        <authorList>
            <person name="Chen Y."/>
            <person name="Shah S."/>
            <person name="Dougan E. K."/>
            <person name="Thang M."/>
            <person name="Chan C."/>
        </authorList>
    </citation>
    <scope>NUCLEOTIDE SEQUENCE [LARGE SCALE GENOMIC DNA]</scope>
</reference>
<name>A0ABP0LFE1_9DINO</name>
<evidence type="ECO:0000313" key="2">
    <source>
        <dbReference type="Proteomes" id="UP001642464"/>
    </source>
</evidence>
<keyword evidence="2" id="KW-1185">Reference proteome</keyword>
<dbReference type="Proteomes" id="UP001642464">
    <property type="component" value="Unassembled WGS sequence"/>
</dbReference>
<dbReference type="EMBL" id="CAXAMM010015689">
    <property type="protein sequence ID" value="CAK9036995.1"/>
    <property type="molecule type" value="Genomic_DNA"/>
</dbReference>
<protein>
    <submittedName>
        <fullName evidence="1">Uncharacterized protein</fullName>
    </submittedName>
</protein>
<gene>
    <name evidence="1" type="ORF">SCF082_LOCUS21953</name>
</gene>
<comment type="caution">
    <text evidence="1">The sequence shown here is derived from an EMBL/GenBank/DDBJ whole genome shotgun (WGS) entry which is preliminary data.</text>
</comment>
<proteinExistence type="predicted"/>
<accession>A0ABP0LFE1</accession>
<organism evidence="1 2">
    <name type="scientific">Durusdinium trenchii</name>
    <dbReference type="NCBI Taxonomy" id="1381693"/>
    <lineage>
        <taxon>Eukaryota</taxon>
        <taxon>Sar</taxon>
        <taxon>Alveolata</taxon>
        <taxon>Dinophyceae</taxon>
        <taxon>Suessiales</taxon>
        <taxon>Symbiodiniaceae</taxon>
        <taxon>Durusdinium</taxon>
    </lineage>
</organism>
<feature type="non-terminal residue" evidence="1">
    <location>
        <position position="70"/>
    </location>
</feature>
<sequence>ASAQFTELSLESLKNWAHLSGLSSRELDRSGWARSGAQQMLESVAQLSPQHFILKQLQHPGRQTVRRRSR</sequence>